<accession>A0ABW3BZ35</accession>
<name>A0ABW3BZ35_SPHXN</name>
<evidence type="ECO:0000259" key="2">
    <source>
        <dbReference type="Pfam" id="PF00082"/>
    </source>
</evidence>
<evidence type="ECO:0000313" key="3">
    <source>
        <dbReference type="EMBL" id="MFD0847107.1"/>
    </source>
</evidence>
<protein>
    <submittedName>
        <fullName evidence="3">S8 family serine peptidase</fullName>
    </submittedName>
</protein>
<comment type="caution">
    <text evidence="3">The sequence shown here is derived from an EMBL/GenBank/DDBJ whole genome shotgun (WGS) entry which is preliminary data.</text>
</comment>
<evidence type="ECO:0000256" key="1">
    <source>
        <dbReference type="SAM" id="MobiDB-lite"/>
    </source>
</evidence>
<dbReference type="InterPro" id="IPR000209">
    <property type="entry name" value="Peptidase_S8/S53_dom"/>
</dbReference>
<dbReference type="Proteomes" id="UP001597124">
    <property type="component" value="Unassembled WGS sequence"/>
</dbReference>
<evidence type="ECO:0000313" key="4">
    <source>
        <dbReference type="Proteomes" id="UP001597124"/>
    </source>
</evidence>
<dbReference type="Gene3D" id="3.40.50.200">
    <property type="entry name" value="Peptidase S8/S53 domain"/>
    <property type="match status" value="1"/>
</dbReference>
<feature type="domain" description="Peptidase S8/S53" evidence="2">
    <location>
        <begin position="298"/>
        <end position="671"/>
    </location>
</feature>
<dbReference type="InterPro" id="IPR036852">
    <property type="entry name" value="Peptidase_S8/S53_dom_sf"/>
</dbReference>
<gene>
    <name evidence="3" type="ORF">ACFQ00_02100</name>
</gene>
<dbReference type="InterPro" id="IPR034074">
    <property type="entry name" value="Y4bN_pept_dom"/>
</dbReference>
<reference evidence="4" key="1">
    <citation type="journal article" date="2019" name="Int. J. Syst. Evol. Microbiol.">
        <title>The Global Catalogue of Microorganisms (GCM) 10K type strain sequencing project: providing services to taxonomists for standard genome sequencing and annotation.</title>
        <authorList>
            <consortium name="The Broad Institute Genomics Platform"/>
            <consortium name="The Broad Institute Genome Sequencing Center for Infectious Disease"/>
            <person name="Wu L."/>
            <person name="Ma J."/>
        </authorList>
    </citation>
    <scope>NUCLEOTIDE SEQUENCE [LARGE SCALE GENOMIC DNA]</scope>
    <source>
        <strain evidence="4">CCUG 52537</strain>
    </source>
</reference>
<feature type="region of interest" description="Disordered" evidence="1">
    <location>
        <begin position="1"/>
        <end position="28"/>
    </location>
</feature>
<organism evidence="3 4">
    <name type="scientific">Sphingosinicella xenopeptidilytica</name>
    <dbReference type="NCBI Taxonomy" id="364098"/>
    <lineage>
        <taxon>Bacteria</taxon>
        <taxon>Pseudomonadati</taxon>
        <taxon>Pseudomonadota</taxon>
        <taxon>Alphaproteobacteria</taxon>
        <taxon>Sphingomonadales</taxon>
        <taxon>Sphingosinicellaceae</taxon>
        <taxon>Sphingosinicella</taxon>
    </lineage>
</organism>
<dbReference type="SUPFAM" id="SSF52743">
    <property type="entry name" value="Subtilisin-like"/>
    <property type="match status" value="1"/>
</dbReference>
<sequence length="845" mass="92037">MPSDPTKPLLRLTPQNNRPRPVGAPRYVPPPEAYDLARQRAQIGPKFNRLREALTRGDALELRTDPSALAPERLLVFEVRGTVNEFANAIQRVPGLELVDEEELVAEDGDKDPVAYLLMPDIEALKQLESLWTRWQRDRLIVGETPWRAVFSLLRDLRPWGPQDRVQPLDAVELAEEIEDLEPDVLVRLEVELIYRPSAANGTEAEDEVRAAVAARGGQVVSRARIDDIAYHALLVDLPAWAVRQIVDREIDGMAGLDPVLHIRPQSLATSIPLADPEPADEIRAGVPPVASPILALLDGVPVAAHPLLSDHVIVDDLFELEPEALVANRRHGTAMASLIVHGDRNRGEAALPRRIHVVPVLGNHDAFPANRLIVDVIYLALSRMRQGDEPTAPDVLIVNLSLGNRRRPFHGQLSAWARLLDRLAYHFGCLFLVSAGNNESPFGVPAFLTGAAFEDADAETRATAMIEALGAIVADRRLFAPAETINGVTIGACNEDAIEPAARGGASIHVDPFPALRTANPSSALGPGFARSVKPDILMPGSREHVHVVRTHDHVDVRPSGASRVAGLKVAAPPSGGIENQQGYTSGTSAATALASRTCHRIHDALEAAYGENFTNLTHMQRSVLLKALLVHPAHWPQDTAAALRSVLGPTDNRRHVQQKDNIRRFLGYGWVDADEATACAEDRATFWAVGTLERDRVATVHVPVPQCMSGQARLHSLSATLAWFTPVSPGRKRYRNCRLKILEPDGLDALAVNAHGDQPDMNQTNRGTLYTRVWRGDRAPVVGPNMLVPLHVQRDPDQSSAIDDPIPFGLAVTVAMPGMIGLYEEIRQRLQPRIPAGGGPGPG</sequence>
<dbReference type="EMBL" id="JBHTIK010000001">
    <property type="protein sequence ID" value="MFD0847107.1"/>
    <property type="molecule type" value="Genomic_DNA"/>
</dbReference>
<dbReference type="RefSeq" id="WP_381485473.1">
    <property type="nucleotide sequence ID" value="NZ_JBHTIK010000001.1"/>
</dbReference>
<dbReference type="CDD" id="cd04847">
    <property type="entry name" value="Peptidases_S8_Subtilisin_like_2"/>
    <property type="match status" value="1"/>
</dbReference>
<dbReference type="Pfam" id="PF00082">
    <property type="entry name" value="Peptidase_S8"/>
    <property type="match status" value="1"/>
</dbReference>
<proteinExistence type="predicted"/>
<keyword evidence="4" id="KW-1185">Reference proteome</keyword>